<comment type="similarity">
    <text evidence="1">Belongs to the UPF0231 family.</text>
</comment>
<evidence type="ECO:0000313" key="3">
    <source>
        <dbReference type="Proteomes" id="UP000613743"/>
    </source>
</evidence>
<dbReference type="PIRSF" id="PIRSF006287">
    <property type="entry name" value="UCP006287"/>
    <property type="match status" value="1"/>
</dbReference>
<protein>
    <submittedName>
        <fullName evidence="2">UPF0231 protein</fullName>
    </submittedName>
</protein>
<organism evidence="2 3">
    <name type="scientific">Shewanella gelidii</name>
    <dbReference type="NCBI Taxonomy" id="1642821"/>
    <lineage>
        <taxon>Bacteria</taxon>
        <taxon>Pseudomonadati</taxon>
        <taxon>Pseudomonadota</taxon>
        <taxon>Gammaproteobacteria</taxon>
        <taxon>Alteromonadales</taxon>
        <taxon>Shewanellaceae</taxon>
        <taxon>Shewanella</taxon>
    </lineage>
</organism>
<name>A0A917JQG0_9GAMM</name>
<dbReference type="InterPro" id="IPR008249">
    <property type="entry name" value="UPF0231"/>
</dbReference>
<evidence type="ECO:0000256" key="1">
    <source>
        <dbReference type="ARBA" id="ARBA00005367"/>
    </source>
</evidence>
<sequence length="124" mass="14383">MEYEFRRNTLTGTFQASFSMDHEVLGLWFSEELADNRAGYIEISQAIVQLQKSHLKSWRYVGKGLTLELDSEQARVFANALEMQETQQLDESMSFYDAESEAFCGLEDFEVALQSWRKFLDESS</sequence>
<dbReference type="Proteomes" id="UP000613743">
    <property type="component" value="Unassembled WGS sequence"/>
</dbReference>
<keyword evidence="3" id="KW-1185">Reference proteome</keyword>
<reference evidence="2" key="1">
    <citation type="journal article" date="2014" name="Int. J. Syst. Evol. Microbiol.">
        <title>Complete genome sequence of Corynebacterium casei LMG S-19264T (=DSM 44701T), isolated from a smear-ripened cheese.</title>
        <authorList>
            <consortium name="US DOE Joint Genome Institute (JGI-PGF)"/>
            <person name="Walter F."/>
            <person name="Albersmeier A."/>
            <person name="Kalinowski J."/>
            <person name="Ruckert C."/>
        </authorList>
    </citation>
    <scope>NUCLEOTIDE SEQUENCE</scope>
    <source>
        <strain evidence="2">JCM 30804</strain>
    </source>
</reference>
<gene>
    <name evidence="2" type="ORF">GCM10009332_13630</name>
</gene>
<accession>A0A917JQG0</accession>
<dbReference type="EMBL" id="BMPZ01000003">
    <property type="protein sequence ID" value="GGI77532.1"/>
    <property type="molecule type" value="Genomic_DNA"/>
</dbReference>
<dbReference type="AlphaFoldDB" id="A0A917JQG0"/>
<dbReference type="RefSeq" id="WP_188919231.1">
    <property type="nucleotide sequence ID" value="NZ_BMPZ01000003.1"/>
</dbReference>
<dbReference type="Pfam" id="PF06062">
    <property type="entry name" value="UPF0231"/>
    <property type="match status" value="1"/>
</dbReference>
<evidence type="ECO:0000313" key="2">
    <source>
        <dbReference type="EMBL" id="GGI77532.1"/>
    </source>
</evidence>
<reference evidence="2" key="2">
    <citation type="submission" date="2020-09" db="EMBL/GenBank/DDBJ databases">
        <authorList>
            <person name="Sun Q."/>
            <person name="Ohkuma M."/>
        </authorList>
    </citation>
    <scope>NUCLEOTIDE SEQUENCE</scope>
    <source>
        <strain evidence="2">JCM 30804</strain>
    </source>
</reference>
<comment type="caution">
    <text evidence="2">The sequence shown here is derived from an EMBL/GenBank/DDBJ whole genome shotgun (WGS) entry which is preliminary data.</text>
</comment>
<proteinExistence type="inferred from homology"/>